<dbReference type="InterPro" id="IPR024440">
    <property type="entry name" value="ColicinD_C"/>
</dbReference>
<dbReference type="InterPro" id="IPR038233">
    <property type="entry name" value="Colicin_D/E5_nuclease"/>
</dbReference>
<keyword evidence="4" id="KW-0843">Virulence</keyword>
<evidence type="ECO:0000313" key="7">
    <source>
        <dbReference type="EMBL" id="GHA79919.1"/>
    </source>
</evidence>
<evidence type="ECO:0000259" key="6">
    <source>
        <dbReference type="Pfam" id="PF11429"/>
    </source>
</evidence>
<dbReference type="Pfam" id="PF13332">
    <property type="entry name" value="Fil_haemagg_2"/>
    <property type="match status" value="1"/>
</dbReference>
<protein>
    <recommendedName>
        <fullName evidence="9">Toxin CdiA</fullName>
    </recommendedName>
</protein>
<reference evidence="7" key="1">
    <citation type="journal article" date="2014" name="Int. J. Syst. Evol. Microbiol.">
        <title>Complete genome sequence of Corynebacterium casei LMG S-19264T (=DSM 44701T), isolated from a smear-ripened cheese.</title>
        <authorList>
            <consortium name="US DOE Joint Genome Institute (JGI-PGF)"/>
            <person name="Walter F."/>
            <person name="Albersmeier A."/>
            <person name="Kalinowski J."/>
            <person name="Ruckert C."/>
        </authorList>
    </citation>
    <scope>NUCLEOTIDE SEQUENCE</scope>
    <source>
        <strain evidence="7">KCTC 32501</strain>
    </source>
</reference>
<dbReference type="SUPFAM" id="SSF102824">
    <property type="entry name" value="Colicin D/E5 nuclease domain"/>
    <property type="match status" value="1"/>
</dbReference>
<gene>
    <name evidence="7" type="ORF">GCM10009007_21020</name>
</gene>
<accession>A0A8J3G031</accession>
<dbReference type="RefSeq" id="WP_189493932.1">
    <property type="nucleotide sequence ID" value="NZ_BMZG01000019.1"/>
</dbReference>
<dbReference type="InterPro" id="IPR025157">
    <property type="entry name" value="Hemagglutinin_rpt"/>
</dbReference>
<name>A0A8J3G031_9BURK</name>
<evidence type="ECO:0000256" key="4">
    <source>
        <dbReference type="ARBA" id="ARBA00023026"/>
    </source>
</evidence>
<dbReference type="Pfam" id="PF11429">
    <property type="entry name" value="Colicin_D"/>
    <property type="match status" value="1"/>
</dbReference>
<dbReference type="AlphaFoldDB" id="A0A8J3G031"/>
<comment type="subcellular location">
    <subcellularLocation>
        <location evidence="1">Target cell</location>
        <location evidence="1">Target cell cytoplasm</location>
    </subcellularLocation>
</comment>
<feature type="domain" description="Colicin D C-terminal" evidence="6">
    <location>
        <begin position="690"/>
        <end position="773"/>
    </location>
</feature>
<evidence type="ECO:0000256" key="2">
    <source>
        <dbReference type="ARBA" id="ARBA00022656"/>
    </source>
</evidence>
<feature type="domain" description="VENN motif-containing" evidence="5">
    <location>
        <begin position="508"/>
        <end position="554"/>
    </location>
</feature>
<evidence type="ECO:0000256" key="1">
    <source>
        <dbReference type="ARBA" id="ARBA00004219"/>
    </source>
</evidence>
<keyword evidence="2" id="KW-0800">Toxin</keyword>
<dbReference type="InterPro" id="IPR037178">
    <property type="entry name" value="ColicinD_C_sf"/>
</dbReference>
<evidence type="ECO:0000313" key="8">
    <source>
        <dbReference type="Proteomes" id="UP000614287"/>
    </source>
</evidence>
<comment type="caution">
    <text evidence="7">The sequence shown here is derived from an EMBL/GenBank/DDBJ whole genome shotgun (WGS) entry which is preliminary data.</text>
</comment>
<dbReference type="GO" id="GO:0090729">
    <property type="term" value="F:toxin activity"/>
    <property type="evidence" value="ECO:0007669"/>
    <property type="project" value="UniProtKB-KW"/>
</dbReference>
<dbReference type="InterPro" id="IPR006914">
    <property type="entry name" value="VENN_dom"/>
</dbReference>
<sequence length="780" mass="82007">MNHLLTLIFQKASVGFAPLGLFAFKGKQTFANANRAKGNANGSSTSYTETQVTATDKLALNAGRDMNLIGAQARGETVEADVGRNFTITSLQDTSNYDSTQRSQSVGVEVPVYGVGSASGSYSQTKQTIDSNYQSVNEQSGIYAGKGGFDVNVKGHTQLNGAVISSTAPAEFNQLTTGSLGYTNIENQAEFSANSSGATIGAGNLTNVAINLAASQIPAALNQNDSAASTTVSAVSPATITVGGQTVEPVGLSRDPANATNALNPIFDLQEVQDNFAMSSVVSDIGALTFNIIATEVQRPKAEERDKALAAAEQAAMGDIEKNHPELYTQITTGSTKGDTEAILGYLETQAKESPTYLSAIAALGENPTESQKQAVFETLSRNGTLGSYFQTNQAYIDGQKDFAPGGKYNMASQAITGLLASAAGGNLQQGIANAAAPLLASQVGDYFDRQPDTEANNAARLLTHAAVGAAVAYLSGNDAASGAAGAVTGEALAQIIINTRYDGKTSDQLTTAEKEDIRAISTLAATLVGGITGGSFEDAVTAGAAGYNAVVNNEMHLGFKSPSDRYKEALYAGDVAAMEKLQKEFPGVFTSAEKNMSDLRQAELNQAGIKRFINEKCGGLSNTQCQTAISNWLTQGDQRALAIFGGTLALGGPSAIRALISAYKVGKEVWDKPIPYTLYDKLRNIDSKQLQAKFKHAEDFGVSGNYNTANALRFQEAINRHIRDPLVRIIQGTYRGQPVTHIVNPQTGLSVITTRSGEFISGWKLNPAQLRNVLSRGGL</sequence>
<evidence type="ECO:0000259" key="5">
    <source>
        <dbReference type="Pfam" id="PF04829"/>
    </source>
</evidence>
<dbReference type="Pfam" id="PF04829">
    <property type="entry name" value="PT-VENN"/>
    <property type="match status" value="1"/>
</dbReference>
<evidence type="ECO:0008006" key="9">
    <source>
        <dbReference type="Google" id="ProtNLM"/>
    </source>
</evidence>
<dbReference type="EMBL" id="BMZG01000019">
    <property type="protein sequence ID" value="GHA79919.1"/>
    <property type="molecule type" value="Genomic_DNA"/>
</dbReference>
<dbReference type="Gene3D" id="3.10.450.200">
    <property type="match status" value="1"/>
</dbReference>
<dbReference type="Proteomes" id="UP000614287">
    <property type="component" value="Unassembled WGS sequence"/>
</dbReference>
<proteinExistence type="predicted"/>
<evidence type="ECO:0000256" key="3">
    <source>
        <dbReference type="ARBA" id="ARBA00022913"/>
    </source>
</evidence>
<keyword evidence="3" id="KW-1266">Target cell cytoplasm</keyword>
<dbReference type="GO" id="GO:0004540">
    <property type="term" value="F:RNA nuclease activity"/>
    <property type="evidence" value="ECO:0007669"/>
    <property type="project" value="InterPro"/>
</dbReference>
<reference evidence="7" key="2">
    <citation type="submission" date="2020-09" db="EMBL/GenBank/DDBJ databases">
        <authorList>
            <person name="Sun Q."/>
            <person name="Kim S."/>
        </authorList>
    </citation>
    <scope>NUCLEOTIDE SEQUENCE</scope>
    <source>
        <strain evidence="7">KCTC 32501</strain>
    </source>
</reference>
<keyword evidence="8" id="KW-1185">Reference proteome</keyword>
<organism evidence="7 8">
    <name type="scientific">Formosimonas limnophila</name>
    <dbReference type="NCBI Taxonomy" id="1384487"/>
    <lineage>
        <taxon>Bacteria</taxon>
        <taxon>Pseudomonadati</taxon>
        <taxon>Pseudomonadota</taxon>
        <taxon>Betaproteobacteria</taxon>
        <taxon>Burkholderiales</taxon>
        <taxon>Burkholderiaceae</taxon>
        <taxon>Formosimonas</taxon>
    </lineage>
</organism>